<evidence type="ECO:0000313" key="2">
    <source>
        <dbReference type="EMBL" id="MBA8806923.1"/>
    </source>
</evidence>
<dbReference type="InterPro" id="IPR036689">
    <property type="entry name" value="ESAT-6-like_sf"/>
</dbReference>
<dbReference type="EMBL" id="JACGWV010000001">
    <property type="protein sequence ID" value="MBA8806923.1"/>
    <property type="molecule type" value="Genomic_DNA"/>
</dbReference>
<evidence type="ECO:0000313" key="3">
    <source>
        <dbReference type="Proteomes" id="UP000540568"/>
    </source>
</evidence>
<feature type="compositionally biased region" description="Gly residues" evidence="1">
    <location>
        <begin position="101"/>
        <end position="119"/>
    </location>
</feature>
<dbReference type="Proteomes" id="UP000540568">
    <property type="component" value="Unassembled WGS sequence"/>
</dbReference>
<reference evidence="2 3" key="1">
    <citation type="submission" date="2020-07" db="EMBL/GenBank/DDBJ databases">
        <title>Sequencing the genomes of 1000 actinobacteria strains.</title>
        <authorList>
            <person name="Klenk H.-P."/>
        </authorList>
    </citation>
    <scope>NUCLEOTIDE SEQUENCE [LARGE SCALE GENOMIC DNA]</scope>
    <source>
        <strain evidence="2 3">DSM 44121</strain>
    </source>
</reference>
<keyword evidence="3" id="KW-1185">Reference proteome</keyword>
<accession>A0A7W3PCN2</accession>
<dbReference type="SUPFAM" id="SSF140453">
    <property type="entry name" value="EsxAB dimer-like"/>
    <property type="match status" value="1"/>
</dbReference>
<gene>
    <name evidence="2" type="ORF">FHX71_000865</name>
</gene>
<organism evidence="2 3">
    <name type="scientific">Promicromonospora sukumoe</name>
    <dbReference type="NCBI Taxonomy" id="88382"/>
    <lineage>
        <taxon>Bacteria</taxon>
        <taxon>Bacillati</taxon>
        <taxon>Actinomycetota</taxon>
        <taxon>Actinomycetes</taxon>
        <taxon>Micrococcales</taxon>
        <taxon>Promicromonosporaceae</taxon>
        <taxon>Promicromonospora</taxon>
    </lineage>
</organism>
<sequence>MGEMWGADVGQLRALAREFEGAAQSLDTTVSEVTSMLSSVDWLGPGGDQFRGEWDGHHAPAIRGVSGSLAEVRGILERNADAQEETSGDYTSAGAAGSGLGGVGGLGGPGGPGGFGTMAGEGTPAGNPEDQGFPEWFDDALGGWSNGLTAGGLGQDLFNWIVKTGTAVDSLADLGAGGHLLDAFGKVFAVAGVVTGGLQAFDEWSEGDFYGGADGAITAGLSVAVLATAATPAGPFVAGGAAIWGGLSLINGLVSDRPLSENLVNYSPVGMAWNAFSDKQFSEAVTDAGSWAWDRGTDAVGGIADAAGDAFDAGGNMLKGAGKAIGGLFS</sequence>
<proteinExistence type="predicted"/>
<dbReference type="RefSeq" id="WP_182614580.1">
    <property type="nucleotide sequence ID" value="NZ_BAAATF010000002.1"/>
</dbReference>
<dbReference type="Gene3D" id="1.10.287.1060">
    <property type="entry name" value="ESAT-6-like"/>
    <property type="match status" value="1"/>
</dbReference>
<dbReference type="AlphaFoldDB" id="A0A7W3PCN2"/>
<protein>
    <submittedName>
        <fullName evidence="2">Uncharacterized protein YukE</fullName>
    </submittedName>
</protein>
<name>A0A7W3PCN2_9MICO</name>
<comment type="caution">
    <text evidence="2">The sequence shown here is derived from an EMBL/GenBank/DDBJ whole genome shotgun (WGS) entry which is preliminary data.</text>
</comment>
<feature type="region of interest" description="Disordered" evidence="1">
    <location>
        <begin position="101"/>
        <end position="130"/>
    </location>
</feature>
<evidence type="ECO:0000256" key="1">
    <source>
        <dbReference type="SAM" id="MobiDB-lite"/>
    </source>
</evidence>